<keyword evidence="7" id="KW-0489">Methyltransferase</keyword>
<dbReference type="PROSITE" id="PS51296">
    <property type="entry name" value="RIESKE"/>
    <property type="match status" value="1"/>
</dbReference>
<evidence type="ECO:0000313" key="8">
    <source>
        <dbReference type="Proteomes" id="UP000555448"/>
    </source>
</evidence>
<dbReference type="GO" id="GO:0018489">
    <property type="term" value="F:vanillate monooxygenase activity"/>
    <property type="evidence" value="ECO:0007669"/>
    <property type="project" value="UniProtKB-EC"/>
</dbReference>
<dbReference type="GO" id="GO:0046872">
    <property type="term" value="F:metal ion binding"/>
    <property type="evidence" value="ECO:0007669"/>
    <property type="project" value="UniProtKB-KW"/>
</dbReference>
<accession>A0A7W7K9H5</accession>
<dbReference type="InterPro" id="IPR017941">
    <property type="entry name" value="Rieske_2Fe-2S"/>
</dbReference>
<dbReference type="RefSeq" id="WP_184244569.1">
    <property type="nucleotide sequence ID" value="NZ_JACHLR010000007.1"/>
</dbReference>
<keyword evidence="8" id="KW-1185">Reference proteome</keyword>
<evidence type="ECO:0000259" key="6">
    <source>
        <dbReference type="PROSITE" id="PS51296"/>
    </source>
</evidence>
<dbReference type="InterPro" id="IPR050584">
    <property type="entry name" value="Cholesterol_7-desaturase"/>
</dbReference>
<dbReference type="GO" id="GO:0008168">
    <property type="term" value="F:methyltransferase activity"/>
    <property type="evidence" value="ECO:0007669"/>
    <property type="project" value="UniProtKB-KW"/>
</dbReference>
<evidence type="ECO:0000256" key="4">
    <source>
        <dbReference type="ARBA" id="ARBA00023004"/>
    </source>
</evidence>
<dbReference type="SUPFAM" id="SSF50022">
    <property type="entry name" value="ISP domain"/>
    <property type="match status" value="1"/>
</dbReference>
<dbReference type="Pfam" id="PF19112">
    <property type="entry name" value="VanA_C"/>
    <property type="match status" value="1"/>
</dbReference>
<keyword evidence="1" id="KW-0001">2Fe-2S</keyword>
<keyword evidence="7" id="KW-0808">Transferase</keyword>
<keyword evidence="7" id="KW-0503">Monooxygenase</keyword>
<evidence type="ECO:0000256" key="3">
    <source>
        <dbReference type="ARBA" id="ARBA00023002"/>
    </source>
</evidence>
<dbReference type="Proteomes" id="UP000555448">
    <property type="component" value="Unassembled WGS sequence"/>
</dbReference>
<evidence type="ECO:0000256" key="1">
    <source>
        <dbReference type="ARBA" id="ARBA00022714"/>
    </source>
</evidence>
<keyword evidence="4" id="KW-0408">Iron</keyword>
<keyword evidence="2" id="KW-0479">Metal-binding</keyword>
<evidence type="ECO:0000256" key="2">
    <source>
        <dbReference type="ARBA" id="ARBA00022723"/>
    </source>
</evidence>
<dbReference type="GO" id="GO:0051537">
    <property type="term" value="F:2 iron, 2 sulfur cluster binding"/>
    <property type="evidence" value="ECO:0007669"/>
    <property type="project" value="UniProtKB-KW"/>
</dbReference>
<keyword evidence="5" id="KW-0411">Iron-sulfur</keyword>
<name>A0A7W7K9H5_9SPHN</name>
<dbReference type="PANTHER" id="PTHR21266">
    <property type="entry name" value="IRON-SULFUR DOMAIN CONTAINING PROTEIN"/>
    <property type="match status" value="1"/>
</dbReference>
<comment type="caution">
    <text evidence="7">The sequence shown here is derived from an EMBL/GenBank/DDBJ whole genome shotgun (WGS) entry which is preliminary data.</text>
</comment>
<proteinExistence type="predicted"/>
<keyword evidence="3 7" id="KW-0560">Oxidoreductase</keyword>
<dbReference type="GO" id="GO:0032259">
    <property type="term" value="P:methylation"/>
    <property type="evidence" value="ECO:0007669"/>
    <property type="project" value="UniProtKB-KW"/>
</dbReference>
<dbReference type="PANTHER" id="PTHR21266:SF60">
    <property type="entry name" value="3-KETOSTEROID-9-ALPHA-MONOOXYGENASE, OXYGENASE COMPONENT"/>
    <property type="match status" value="1"/>
</dbReference>
<evidence type="ECO:0000313" key="7">
    <source>
        <dbReference type="EMBL" id="MBB4858685.1"/>
    </source>
</evidence>
<feature type="domain" description="Rieske" evidence="6">
    <location>
        <begin position="42"/>
        <end position="148"/>
    </location>
</feature>
<evidence type="ECO:0000256" key="5">
    <source>
        <dbReference type="ARBA" id="ARBA00023014"/>
    </source>
</evidence>
<protein>
    <submittedName>
        <fullName evidence="7">Vanillate O-demethylase monooxygenase subunit</fullName>
        <ecNumber evidence="7">1.14.13.82</ecNumber>
    </submittedName>
</protein>
<gene>
    <name evidence="7" type="ORF">HNO88_002011</name>
</gene>
<dbReference type="AlphaFoldDB" id="A0A7W7K9H5"/>
<sequence length="377" mass="42777">MERVTRTGRGTQTFVIPELPIAERSDDAPPQDCIAPLIYNAWYVIALSEEVDRTLRVIKVLNQPLVYYRTEAGEPIVLDDRCSHRRYPLSKGRLKGDTIQCGYHGFTYEKSGQCIWAPGMPVNPGNQTKLPFGVRSYPAVEKGPWLWVWMGEPALANPADIPLPELLDRPDATICGYKMNPCNYMMIIENLLDLSHLHFVHDAVDLDHVSTPPSEVPAPDNAVGWSKIVESTEVALAANLCGGDPKRLARQQDGAFQYGPSLCYGYQRREPLAGDNEPIKPELMEIVHAMTPVDERNTHQFFTMVMSDPFVIDKAEVQHIIQDIVFEQDVDVVRDIQTYVDEETRTGRLEFNMIYDRFGVKMRKILDDMKKRELAEA</sequence>
<dbReference type="InterPro" id="IPR044043">
    <property type="entry name" value="VanA_C_cat"/>
</dbReference>
<reference evidence="7 8" key="1">
    <citation type="submission" date="2020-08" db="EMBL/GenBank/DDBJ databases">
        <title>Functional genomics of gut bacteria from endangered species of beetles.</title>
        <authorList>
            <person name="Carlos-Shanley C."/>
        </authorList>
    </citation>
    <scope>NUCLEOTIDE SEQUENCE [LARGE SCALE GENOMIC DNA]</scope>
    <source>
        <strain evidence="7 8">S00245</strain>
    </source>
</reference>
<dbReference type="EMBL" id="JACHLR010000007">
    <property type="protein sequence ID" value="MBB4858685.1"/>
    <property type="molecule type" value="Genomic_DNA"/>
</dbReference>
<dbReference type="Pfam" id="PF00355">
    <property type="entry name" value="Rieske"/>
    <property type="match status" value="1"/>
</dbReference>
<dbReference type="EC" id="1.14.13.82" evidence="7"/>
<organism evidence="7 8">
    <name type="scientific">Novosphingobium chloroacetimidivorans</name>
    <dbReference type="NCBI Taxonomy" id="1428314"/>
    <lineage>
        <taxon>Bacteria</taxon>
        <taxon>Pseudomonadati</taxon>
        <taxon>Pseudomonadota</taxon>
        <taxon>Alphaproteobacteria</taxon>
        <taxon>Sphingomonadales</taxon>
        <taxon>Sphingomonadaceae</taxon>
        <taxon>Novosphingobium</taxon>
    </lineage>
</organism>
<dbReference type="Gene3D" id="3.90.380.10">
    <property type="entry name" value="Naphthalene 1,2-dioxygenase Alpha Subunit, Chain A, domain 1"/>
    <property type="match status" value="1"/>
</dbReference>
<dbReference type="Gene3D" id="2.102.10.10">
    <property type="entry name" value="Rieske [2Fe-2S] iron-sulphur domain"/>
    <property type="match status" value="1"/>
</dbReference>
<dbReference type="SUPFAM" id="SSF55961">
    <property type="entry name" value="Bet v1-like"/>
    <property type="match status" value="1"/>
</dbReference>
<dbReference type="InterPro" id="IPR036922">
    <property type="entry name" value="Rieske_2Fe-2S_sf"/>
</dbReference>